<evidence type="ECO:0000256" key="1">
    <source>
        <dbReference type="ARBA" id="ARBA00004046"/>
    </source>
</evidence>
<accession>A0A3E2GZH9</accession>
<dbReference type="PANTHER" id="PTHR45841">
    <property type="entry name" value="MRNA TURNOVER PROTEIN 4 MRTO4"/>
    <property type="match status" value="1"/>
</dbReference>
<sequence length="239" mass="27119">MPKSKRAKIVHMTKVDKKGKELTIKLFNNVRECLEQYQHCFVFSVENMRNTYLKNVRSEFSDSRLFFGKTKVMAKALGTTPEEEYQQSTHLLSKFLVGNVGLLFTNRDPSSVIEYFSTFAKTDFARAGTVASRDFIVPDGIVYSMGGEIDSSEDIPMPHNLEPELRRLNMPTSLTKGKITLENPYVVCKEGDMLDSRQTRLLKLFGVATSDFTVKLLAYWSAATNEVTEVKAEEADEEE</sequence>
<dbReference type="AlphaFoldDB" id="A0A3E2GZH9"/>
<dbReference type="Proteomes" id="UP000258309">
    <property type="component" value="Unassembled WGS sequence"/>
</dbReference>
<keyword evidence="6" id="KW-0690">Ribosome biogenesis</keyword>
<feature type="domain" description="Large ribosomal subunit protein uL10-like insertion" evidence="7">
    <location>
        <begin position="125"/>
        <end position="207"/>
    </location>
</feature>
<reference evidence="8 9" key="1">
    <citation type="submission" date="2018-05" db="EMBL/GenBank/DDBJ databases">
        <title>Draft genome sequence of Scytalidium lignicola DSM 105466, a ubiquitous saprotrophic fungus.</title>
        <authorList>
            <person name="Buettner E."/>
            <person name="Gebauer A.M."/>
            <person name="Hofrichter M."/>
            <person name="Liers C."/>
            <person name="Kellner H."/>
        </authorList>
    </citation>
    <scope>NUCLEOTIDE SEQUENCE [LARGE SCALE GENOMIC DNA]</scope>
    <source>
        <strain evidence="8 9">DSM 105466</strain>
    </source>
</reference>
<dbReference type="GO" id="GO:0005737">
    <property type="term" value="C:cytoplasm"/>
    <property type="evidence" value="ECO:0007669"/>
    <property type="project" value="UniProtKB-SubCell"/>
</dbReference>
<dbReference type="InterPro" id="IPR051742">
    <property type="entry name" value="Ribosome_Assembly_uL10"/>
</dbReference>
<dbReference type="GO" id="GO:0000027">
    <property type="term" value="P:ribosomal large subunit assembly"/>
    <property type="evidence" value="ECO:0007669"/>
    <property type="project" value="InterPro"/>
</dbReference>
<feature type="non-terminal residue" evidence="8">
    <location>
        <position position="239"/>
    </location>
</feature>
<keyword evidence="4 6" id="KW-0963">Cytoplasm</keyword>
<feature type="non-terminal residue" evidence="8">
    <location>
        <position position="1"/>
    </location>
</feature>
<evidence type="ECO:0000256" key="5">
    <source>
        <dbReference type="ARBA" id="ARBA00023242"/>
    </source>
</evidence>
<dbReference type="GO" id="GO:0003723">
    <property type="term" value="F:RNA binding"/>
    <property type="evidence" value="ECO:0007669"/>
    <property type="project" value="TreeGrafter"/>
</dbReference>
<comment type="subcellular location">
    <subcellularLocation>
        <location evidence="6">Cytoplasm</location>
    </subcellularLocation>
    <subcellularLocation>
        <location evidence="6">Nucleus</location>
        <location evidence="6">Nucleolus</location>
    </subcellularLocation>
</comment>
<gene>
    <name evidence="8" type="ORF">B7463_g9835</name>
</gene>
<dbReference type="CDD" id="cd05796">
    <property type="entry name" value="Ribosomal_P0_like"/>
    <property type="match status" value="1"/>
</dbReference>
<dbReference type="Gene3D" id="3.30.70.1730">
    <property type="match status" value="1"/>
</dbReference>
<dbReference type="InterPro" id="IPR040637">
    <property type="entry name" value="Ribosomal_uL10-like_insert"/>
</dbReference>
<evidence type="ECO:0000259" key="7">
    <source>
        <dbReference type="Pfam" id="PF17777"/>
    </source>
</evidence>
<evidence type="ECO:0000313" key="8">
    <source>
        <dbReference type="EMBL" id="RFU26501.1"/>
    </source>
</evidence>
<dbReference type="InterPro" id="IPR043141">
    <property type="entry name" value="Ribosomal_uL10-like_sf"/>
</dbReference>
<dbReference type="EMBL" id="NCSJ02000258">
    <property type="protein sequence ID" value="RFU26501.1"/>
    <property type="molecule type" value="Genomic_DNA"/>
</dbReference>
<dbReference type="GO" id="GO:0000956">
    <property type="term" value="P:nuclear-transcribed mRNA catabolic process"/>
    <property type="evidence" value="ECO:0007669"/>
    <property type="project" value="TreeGrafter"/>
</dbReference>
<dbReference type="OMA" id="LEWAENY"/>
<dbReference type="PANTHER" id="PTHR45841:SF1">
    <property type="entry name" value="MRNA TURNOVER PROTEIN 4 HOMOLOG"/>
    <property type="match status" value="1"/>
</dbReference>
<dbReference type="Pfam" id="PF17777">
    <property type="entry name" value="RL10P_insert"/>
    <property type="match status" value="1"/>
</dbReference>
<comment type="similarity">
    <text evidence="2 6">Belongs to the universal ribosomal protein uL10 family.</text>
</comment>
<dbReference type="OrthoDB" id="10262308at2759"/>
<dbReference type="GO" id="GO:0005730">
    <property type="term" value="C:nucleolus"/>
    <property type="evidence" value="ECO:0007669"/>
    <property type="project" value="UniProtKB-SubCell"/>
</dbReference>
<dbReference type="InterPro" id="IPR033867">
    <property type="entry name" value="Mrt4"/>
</dbReference>
<dbReference type="Pfam" id="PF00466">
    <property type="entry name" value="Ribosomal_L10"/>
    <property type="match status" value="1"/>
</dbReference>
<keyword evidence="9" id="KW-1185">Reference proteome</keyword>
<dbReference type="GO" id="GO:0030687">
    <property type="term" value="C:preribosome, large subunit precursor"/>
    <property type="evidence" value="ECO:0007669"/>
    <property type="project" value="TreeGrafter"/>
</dbReference>
<keyword evidence="5 6" id="KW-0539">Nucleus</keyword>
<organism evidence="8 9">
    <name type="scientific">Scytalidium lignicola</name>
    <name type="common">Hyphomycete</name>
    <dbReference type="NCBI Taxonomy" id="5539"/>
    <lineage>
        <taxon>Eukaryota</taxon>
        <taxon>Fungi</taxon>
        <taxon>Dikarya</taxon>
        <taxon>Ascomycota</taxon>
        <taxon>Pezizomycotina</taxon>
        <taxon>Leotiomycetes</taxon>
        <taxon>Leotiomycetes incertae sedis</taxon>
        <taxon>Scytalidium</taxon>
    </lineage>
</organism>
<dbReference type="InterPro" id="IPR043164">
    <property type="entry name" value="Ribosomal_uL10-like_insert_sf"/>
</dbReference>
<dbReference type="FunFam" id="3.90.105.20:FF:000003">
    <property type="entry name" value="Ribosome assembly factor mrt4"/>
    <property type="match status" value="1"/>
</dbReference>
<proteinExistence type="inferred from homology"/>
<dbReference type="FunFam" id="3.30.70.1730:FF:000005">
    <property type="entry name" value="Ribosome assembly factor mrt4"/>
    <property type="match status" value="1"/>
</dbReference>
<dbReference type="Gene3D" id="3.90.105.20">
    <property type="match status" value="1"/>
</dbReference>
<comment type="subunit">
    <text evidence="3 6">Associates with the pre-60S ribosomal particle.</text>
</comment>
<comment type="function">
    <text evidence="1 6">Component of the ribosome assembly machinery. Nuclear paralog of the ribosomal protein P0, it binds pre-60S subunits at an early stage of assembly in the nucleolus, and is replaced by P0 in cytoplasmic pre-60S subunits and mature 80S ribosomes.</text>
</comment>
<dbReference type="STRING" id="5539.A0A3E2GZH9"/>
<evidence type="ECO:0000256" key="4">
    <source>
        <dbReference type="ARBA" id="ARBA00022490"/>
    </source>
</evidence>
<evidence type="ECO:0000256" key="2">
    <source>
        <dbReference type="ARBA" id="ARBA00008889"/>
    </source>
</evidence>
<evidence type="ECO:0000313" key="9">
    <source>
        <dbReference type="Proteomes" id="UP000258309"/>
    </source>
</evidence>
<protein>
    <recommendedName>
        <fullName evidence="6">Ribosome assembly factor mrt4</fullName>
    </recommendedName>
</protein>
<dbReference type="SUPFAM" id="SSF160369">
    <property type="entry name" value="Ribosomal protein L10-like"/>
    <property type="match status" value="1"/>
</dbReference>
<evidence type="ECO:0000256" key="6">
    <source>
        <dbReference type="RuleBase" id="RU364039"/>
    </source>
</evidence>
<comment type="caution">
    <text evidence="8">The sequence shown here is derived from an EMBL/GenBank/DDBJ whole genome shotgun (WGS) entry which is preliminary data.</text>
</comment>
<evidence type="ECO:0000256" key="3">
    <source>
        <dbReference type="ARBA" id="ARBA00011117"/>
    </source>
</evidence>
<dbReference type="InterPro" id="IPR001790">
    <property type="entry name" value="Ribosomal_uL10"/>
</dbReference>
<dbReference type="GO" id="GO:0006364">
    <property type="term" value="P:rRNA processing"/>
    <property type="evidence" value="ECO:0007669"/>
    <property type="project" value="TreeGrafter"/>
</dbReference>
<name>A0A3E2GZH9_SCYLI</name>